<keyword evidence="7" id="KW-0862">Zinc</keyword>
<keyword evidence="4" id="KW-0645">Protease</keyword>
<dbReference type="GO" id="GO:0006508">
    <property type="term" value="P:proteolysis"/>
    <property type="evidence" value="ECO:0007669"/>
    <property type="project" value="UniProtKB-KW"/>
</dbReference>
<reference evidence="13 14" key="1">
    <citation type="journal article" date="2016" name="Nat. Commun.">
        <title>Thousands of microbial genomes shed light on interconnected biogeochemical processes in an aquifer system.</title>
        <authorList>
            <person name="Anantharaman K."/>
            <person name="Brown C.T."/>
            <person name="Hug L.A."/>
            <person name="Sharon I."/>
            <person name="Castelle C.J."/>
            <person name="Probst A.J."/>
            <person name="Thomas B.C."/>
            <person name="Singh A."/>
            <person name="Wilkins M.J."/>
            <person name="Karaoz U."/>
            <person name="Brodie E.L."/>
            <person name="Williams K.H."/>
            <person name="Hubbard S.S."/>
            <person name="Banfield J.F."/>
        </authorList>
    </citation>
    <scope>NUCLEOTIDE SEQUENCE [LARGE SCALE GENOMIC DNA]</scope>
</reference>
<evidence type="ECO:0000256" key="11">
    <source>
        <dbReference type="SAM" id="Phobius"/>
    </source>
</evidence>
<dbReference type="Pfam" id="PF02163">
    <property type="entry name" value="Peptidase_M50"/>
    <property type="match status" value="1"/>
</dbReference>
<evidence type="ECO:0000256" key="8">
    <source>
        <dbReference type="ARBA" id="ARBA00022989"/>
    </source>
</evidence>
<dbReference type="InterPro" id="IPR001478">
    <property type="entry name" value="PDZ"/>
</dbReference>
<protein>
    <recommendedName>
        <fullName evidence="12">PDZ domain-containing protein</fullName>
    </recommendedName>
</protein>
<feature type="transmembrane region" description="Helical" evidence="11">
    <location>
        <begin position="318"/>
        <end position="336"/>
    </location>
</feature>
<feature type="domain" description="PDZ" evidence="12">
    <location>
        <begin position="102"/>
        <end position="157"/>
    </location>
</feature>
<evidence type="ECO:0000256" key="4">
    <source>
        <dbReference type="ARBA" id="ARBA00022670"/>
    </source>
</evidence>
<evidence type="ECO:0000313" key="14">
    <source>
        <dbReference type="Proteomes" id="UP000178565"/>
    </source>
</evidence>
<dbReference type="GO" id="GO:0004222">
    <property type="term" value="F:metalloendopeptidase activity"/>
    <property type="evidence" value="ECO:0007669"/>
    <property type="project" value="InterPro"/>
</dbReference>
<evidence type="ECO:0000256" key="7">
    <source>
        <dbReference type="ARBA" id="ARBA00022833"/>
    </source>
</evidence>
<evidence type="ECO:0000259" key="12">
    <source>
        <dbReference type="PROSITE" id="PS50106"/>
    </source>
</evidence>
<dbReference type="PROSITE" id="PS50106">
    <property type="entry name" value="PDZ"/>
    <property type="match status" value="1"/>
</dbReference>
<accession>A0A1F5KTX4</accession>
<dbReference type="InterPro" id="IPR041489">
    <property type="entry name" value="PDZ_6"/>
</dbReference>
<dbReference type="Gene3D" id="2.30.42.10">
    <property type="match status" value="1"/>
</dbReference>
<gene>
    <name evidence="13" type="ORF">A3B45_03765</name>
</gene>
<dbReference type="EMBL" id="MFDM01000003">
    <property type="protein sequence ID" value="OGE44366.1"/>
    <property type="molecule type" value="Genomic_DNA"/>
</dbReference>
<evidence type="ECO:0000256" key="2">
    <source>
        <dbReference type="ARBA" id="ARBA00004141"/>
    </source>
</evidence>
<comment type="subcellular location">
    <subcellularLocation>
        <location evidence="2">Membrane</location>
        <topology evidence="2">Multi-pass membrane protein</topology>
    </subcellularLocation>
</comment>
<keyword evidence="10 11" id="KW-0472">Membrane</keyword>
<evidence type="ECO:0000256" key="9">
    <source>
        <dbReference type="ARBA" id="ARBA00023049"/>
    </source>
</evidence>
<dbReference type="GO" id="GO:0016020">
    <property type="term" value="C:membrane"/>
    <property type="evidence" value="ECO:0007669"/>
    <property type="project" value="UniProtKB-SubCell"/>
</dbReference>
<dbReference type="InterPro" id="IPR004387">
    <property type="entry name" value="Pept_M50_Zn"/>
</dbReference>
<keyword evidence="5 11" id="KW-0812">Transmembrane</keyword>
<dbReference type="Proteomes" id="UP000178565">
    <property type="component" value="Unassembled WGS sequence"/>
</dbReference>
<evidence type="ECO:0000256" key="1">
    <source>
        <dbReference type="ARBA" id="ARBA00001947"/>
    </source>
</evidence>
<dbReference type="SMART" id="SM00228">
    <property type="entry name" value="PDZ"/>
    <property type="match status" value="1"/>
</dbReference>
<comment type="similarity">
    <text evidence="3">Belongs to the peptidase M50B family.</text>
</comment>
<evidence type="ECO:0000256" key="10">
    <source>
        <dbReference type="ARBA" id="ARBA00023136"/>
    </source>
</evidence>
<comment type="cofactor">
    <cofactor evidence="1">
        <name>Zn(2+)</name>
        <dbReference type="ChEBI" id="CHEBI:29105"/>
    </cofactor>
</comment>
<evidence type="ECO:0000313" key="13">
    <source>
        <dbReference type="EMBL" id="OGE44366.1"/>
    </source>
</evidence>
<keyword evidence="9" id="KW-0482">Metalloprotease</keyword>
<name>A0A1F5KTX4_9BACT</name>
<evidence type="ECO:0000256" key="5">
    <source>
        <dbReference type="ARBA" id="ARBA00022692"/>
    </source>
</evidence>
<feature type="transmembrane region" description="Helical" evidence="11">
    <location>
        <begin position="268"/>
        <end position="288"/>
    </location>
</feature>
<dbReference type="SUPFAM" id="SSF50156">
    <property type="entry name" value="PDZ domain-like"/>
    <property type="match status" value="1"/>
</dbReference>
<dbReference type="InterPro" id="IPR008915">
    <property type="entry name" value="Peptidase_M50"/>
</dbReference>
<comment type="caution">
    <text evidence="13">The sequence shown here is derived from an EMBL/GenBank/DDBJ whole genome shotgun (WGS) entry which is preliminary data.</text>
</comment>
<dbReference type="STRING" id="1797785.A3B45_03765"/>
<feature type="transmembrane region" description="Helical" evidence="11">
    <location>
        <begin position="76"/>
        <end position="98"/>
    </location>
</feature>
<keyword evidence="8 11" id="KW-1133">Transmembrane helix</keyword>
<dbReference type="CDD" id="cd06163">
    <property type="entry name" value="S2P-M50_PDZ_RseP-like"/>
    <property type="match status" value="1"/>
</dbReference>
<dbReference type="InterPro" id="IPR036034">
    <property type="entry name" value="PDZ_sf"/>
</dbReference>
<proteinExistence type="inferred from homology"/>
<dbReference type="PANTHER" id="PTHR42837">
    <property type="entry name" value="REGULATOR OF SIGMA-E PROTEASE RSEP"/>
    <property type="match status" value="1"/>
</dbReference>
<keyword evidence="6" id="KW-0378">Hydrolase</keyword>
<evidence type="ECO:0000256" key="3">
    <source>
        <dbReference type="ARBA" id="ARBA00007931"/>
    </source>
</evidence>
<dbReference type="PANTHER" id="PTHR42837:SF2">
    <property type="entry name" value="MEMBRANE METALLOPROTEASE ARASP2, CHLOROPLASTIC-RELATED"/>
    <property type="match status" value="1"/>
</dbReference>
<dbReference type="AlphaFoldDB" id="A0A1F5KTX4"/>
<evidence type="ECO:0000256" key="6">
    <source>
        <dbReference type="ARBA" id="ARBA00022801"/>
    </source>
</evidence>
<dbReference type="Pfam" id="PF17820">
    <property type="entry name" value="PDZ_6"/>
    <property type="match status" value="1"/>
</dbReference>
<sequence length="344" mass="37593">MAKKFGIKVLEFGFGLPPRVWGKKIGETLFSLNLLPLGGFVKLLGEDDLPAGKQEADKKVLNDSRSFAKAKVEKRIVTVLAGVVMNLLLAWVLFYFVIIQQGFRIIYPTADPGVFIARTETGFPAQTAGVKIGDRLLTINGKKVDDVEEAVAEIKGANGQPLRLELADLEGNFKRVISLTPKENTKGEKLIGVVFSPVGFKVYETFWERIFSGVTYSYDLTRLTFVGLGRLLADAITGNFEKASASVSGPVGLARVTNNILSAGVEAVIPYLWFSGVISLTLAIFNVLPIPALDGGRLFFLVIEAVTRKKVHVEIERMIHNVGFALLIALSLLVALSDIRKQFP</sequence>
<organism evidence="13 14">
    <name type="scientific">Candidatus Daviesbacteria bacterium RIFCSPLOWO2_01_FULL_39_12</name>
    <dbReference type="NCBI Taxonomy" id="1797785"/>
    <lineage>
        <taxon>Bacteria</taxon>
        <taxon>Candidatus Daviesiibacteriota</taxon>
    </lineage>
</organism>